<accession>A0ABT5C8D8</accession>
<name>A0ABT5C8D8_9BACT</name>
<evidence type="ECO:0000256" key="1">
    <source>
        <dbReference type="SAM" id="MobiDB-lite"/>
    </source>
</evidence>
<evidence type="ECO:0000313" key="3">
    <source>
        <dbReference type="Proteomes" id="UP001217485"/>
    </source>
</evidence>
<evidence type="ECO:0000313" key="2">
    <source>
        <dbReference type="EMBL" id="MDC0682090.1"/>
    </source>
</evidence>
<comment type="caution">
    <text evidence="2">The sequence shown here is derived from an EMBL/GenBank/DDBJ whole genome shotgun (WGS) entry which is preliminary data.</text>
</comment>
<protein>
    <recommendedName>
        <fullName evidence="4">Secreted protein</fullName>
    </recommendedName>
</protein>
<dbReference type="RefSeq" id="WP_272099656.1">
    <property type="nucleotide sequence ID" value="NZ_JAQNDK010000003.1"/>
</dbReference>
<dbReference type="SUPFAM" id="SSF69304">
    <property type="entry name" value="Tricorn protease N-terminal domain"/>
    <property type="match status" value="1"/>
</dbReference>
<keyword evidence="3" id="KW-1185">Reference proteome</keyword>
<proteinExistence type="predicted"/>
<gene>
    <name evidence="2" type="ORF">POL72_30425</name>
</gene>
<evidence type="ECO:0008006" key="4">
    <source>
        <dbReference type="Google" id="ProtNLM"/>
    </source>
</evidence>
<dbReference type="Proteomes" id="UP001217485">
    <property type="component" value="Unassembled WGS sequence"/>
</dbReference>
<organism evidence="2 3">
    <name type="scientific">Sorangium atrum</name>
    <dbReference type="NCBI Taxonomy" id="2995308"/>
    <lineage>
        <taxon>Bacteria</taxon>
        <taxon>Pseudomonadati</taxon>
        <taxon>Myxococcota</taxon>
        <taxon>Polyangia</taxon>
        <taxon>Polyangiales</taxon>
        <taxon>Polyangiaceae</taxon>
        <taxon>Sorangium</taxon>
    </lineage>
</organism>
<feature type="region of interest" description="Disordered" evidence="1">
    <location>
        <begin position="25"/>
        <end position="52"/>
    </location>
</feature>
<dbReference type="EMBL" id="JAQNDK010000003">
    <property type="protein sequence ID" value="MDC0682090.1"/>
    <property type="molecule type" value="Genomic_DNA"/>
</dbReference>
<feature type="compositionally biased region" description="Gly residues" evidence="1">
    <location>
        <begin position="30"/>
        <end position="51"/>
    </location>
</feature>
<reference evidence="2 3" key="1">
    <citation type="submission" date="2023-01" db="EMBL/GenBank/DDBJ databases">
        <title>Minimal conservation of predation-associated metabolite biosynthetic gene clusters underscores biosynthetic potential of Myxococcota including descriptions for ten novel species: Archangium lansinium sp. nov., Myxococcus landrumus sp. nov., Nannocystis bai.</title>
        <authorList>
            <person name="Ahearne A."/>
            <person name="Stevens C."/>
            <person name="Dowd S."/>
        </authorList>
    </citation>
    <scope>NUCLEOTIDE SEQUENCE [LARGE SCALE GENOMIC DNA]</scope>
    <source>
        <strain evidence="2 3">WIWO2</strain>
    </source>
</reference>
<sequence>MRHWVLGSISAAILAAAWGCGSDERVGKAESGGGGNAAGGGGHAAGGGGTGSQAAACTITAAGLKVSSGRGITPSIAWTGAGFAIAWQERAADEGDIHLAMVDPEGNKLREEVIDDGPGVSSHPSVHRDGQGLLVLWQDQDGAGSVVRGRRATLEGAAEGAAFDLARSGAAESWPTAAASQDGTLVAWMDTGGSQLGHLDSGALSSSVPLDQAQFPAVASDGEKTAVVWTQGDALDFARPGQESAPLDPIAHPGVTAKLPRVVLGGDDAFLVWEDTRSGTEQIRALRISAQDEVSPEAIVSRGEGSANWPALAWTGHGLAVAYYQFRDGPPGVFVTLLSRDLEPVGGELEASGGATARYPALAWTGQELGIAYTEQDQGIRLSRASCP</sequence>